<feature type="signal peptide" evidence="1">
    <location>
        <begin position="1"/>
        <end position="18"/>
    </location>
</feature>
<dbReference type="PANTHER" id="PTHR33539:SF1">
    <property type="entry name" value="UPF0764 PROTEIN C16ORF89"/>
    <property type="match status" value="1"/>
</dbReference>
<sequence>PPPLAMLLAASALPPLVALFALASSAPDRGHLLDSISSFLNYYQKHTDLVDPNLIFGTLIVKGEVGRLSKTDNEKELEEVNGVLRLCDGILAKHPYDWSVSPYAEQFVTSLMKKPLVKSLPLPSVPASYELENALEEGSPTRAESDTCLLGLLIDGIVAEGCEKLERDPHARGYTLLHQGIYFTIKSHLKLDEVTAQEEIRRICARMLGENRLIRRMGFPSTLQDLFVEQVAVCGVNKFSEFLTDGTVRMIQSLQTSRGCFSMIEKGSRLSIECYNHLSSVAAAAIATFLSA</sequence>
<feature type="non-terminal residue" evidence="2">
    <location>
        <position position="1"/>
    </location>
</feature>
<dbReference type="GO" id="GO:0005829">
    <property type="term" value="C:cytosol"/>
    <property type="evidence" value="ECO:0007669"/>
    <property type="project" value="TreeGrafter"/>
</dbReference>
<dbReference type="AlphaFoldDB" id="A0A146L7A9"/>
<dbReference type="Pfam" id="PF15882">
    <property type="entry name" value="DUF4735"/>
    <property type="match status" value="1"/>
</dbReference>
<dbReference type="InterPro" id="IPR031751">
    <property type="entry name" value="DUF4735"/>
</dbReference>
<dbReference type="GO" id="GO:0016020">
    <property type="term" value="C:membrane"/>
    <property type="evidence" value="ECO:0007669"/>
    <property type="project" value="TreeGrafter"/>
</dbReference>
<dbReference type="PANTHER" id="PTHR33539">
    <property type="entry name" value="UPF0764 PROTEIN C16ORF89"/>
    <property type="match status" value="1"/>
</dbReference>
<accession>A0A146L7A9</accession>
<organism evidence="2">
    <name type="scientific">Lygus hesperus</name>
    <name type="common">Western plant bug</name>
    <dbReference type="NCBI Taxonomy" id="30085"/>
    <lineage>
        <taxon>Eukaryota</taxon>
        <taxon>Metazoa</taxon>
        <taxon>Ecdysozoa</taxon>
        <taxon>Arthropoda</taxon>
        <taxon>Hexapoda</taxon>
        <taxon>Insecta</taxon>
        <taxon>Pterygota</taxon>
        <taxon>Neoptera</taxon>
        <taxon>Paraneoptera</taxon>
        <taxon>Hemiptera</taxon>
        <taxon>Heteroptera</taxon>
        <taxon>Panheteroptera</taxon>
        <taxon>Cimicomorpha</taxon>
        <taxon>Miridae</taxon>
        <taxon>Mirini</taxon>
        <taxon>Lygus</taxon>
    </lineage>
</organism>
<evidence type="ECO:0000313" key="2">
    <source>
        <dbReference type="EMBL" id="JAQ03116.1"/>
    </source>
</evidence>
<keyword evidence="1" id="KW-0732">Signal</keyword>
<reference evidence="2" key="1">
    <citation type="journal article" date="2016" name="Gigascience">
        <title>De novo construction of an expanded transcriptome assembly for the western tarnished plant bug, Lygus hesperus.</title>
        <authorList>
            <person name="Tassone E.E."/>
            <person name="Geib S.M."/>
            <person name="Hall B."/>
            <person name="Fabrick J.A."/>
            <person name="Brent C.S."/>
            <person name="Hull J.J."/>
        </authorList>
    </citation>
    <scope>NUCLEOTIDE SEQUENCE</scope>
</reference>
<dbReference type="EMBL" id="GDHC01015513">
    <property type="protein sequence ID" value="JAQ03116.1"/>
    <property type="molecule type" value="Transcribed_RNA"/>
</dbReference>
<proteinExistence type="predicted"/>
<protein>
    <submittedName>
        <fullName evidence="2">UPF0764 protein C16orf89</fullName>
    </submittedName>
</protein>
<name>A0A146L7A9_LYGHE</name>
<evidence type="ECO:0000256" key="1">
    <source>
        <dbReference type="SAM" id="SignalP"/>
    </source>
</evidence>
<feature type="chain" id="PRO_5007527153" evidence="1">
    <location>
        <begin position="19"/>
        <end position="292"/>
    </location>
</feature>
<gene>
    <name evidence="2" type="primary">C16orf89</name>
    <name evidence="2" type="ORF">g.52267</name>
</gene>